<keyword evidence="11 20" id="KW-0472">Membrane</keyword>
<keyword evidence="10" id="KW-0770">Synapse</keyword>
<dbReference type="PROSITE" id="PS51407">
    <property type="entry name" value="LAMP_3"/>
    <property type="match status" value="1"/>
</dbReference>
<evidence type="ECO:0000256" key="5">
    <source>
        <dbReference type="ARBA" id="ARBA00009644"/>
    </source>
</evidence>
<dbReference type="InterPro" id="IPR048524">
    <property type="entry name" value="Lamp2-like_TM"/>
</dbReference>
<evidence type="ECO:0000256" key="17">
    <source>
        <dbReference type="ARBA" id="ARBA00060492"/>
    </source>
</evidence>
<evidence type="ECO:0000256" key="2">
    <source>
        <dbReference type="ARBA" id="ARBA00004158"/>
    </source>
</evidence>
<dbReference type="VEuPathDB" id="VectorBase:PPAI002679"/>
<comment type="similarity">
    <text evidence="5 20">Belongs to the LAMP family.</text>
</comment>
<keyword evidence="7" id="KW-0732">Signal</keyword>
<evidence type="ECO:0000259" key="21">
    <source>
        <dbReference type="Pfam" id="PF01299"/>
    </source>
</evidence>
<dbReference type="Proteomes" id="UP000092462">
    <property type="component" value="Unassembled WGS sequence"/>
</dbReference>
<dbReference type="GO" id="GO:0031902">
    <property type="term" value="C:late endosome membrane"/>
    <property type="evidence" value="ECO:0007669"/>
    <property type="project" value="TreeGrafter"/>
</dbReference>
<comment type="subcellular location">
    <subcellularLocation>
        <location evidence="4">Cell projection</location>
        <location evidence="4">Dendrite</location>
    </subcellularLocation>
    <subcellularLocation>
        <location evidence="17">Cell projection</location>
        <location evidence="17">Growth cone membrane</location>
        <topology evidence="17">Single-pass type I membrane protein</topology>
    </subcellularLocation>
    <subcellularLocation>
        <location evidence="15">Cytoplasmic vesicle</location>
        <location evidence="15">Secretory vesicle</location>
        <location evidence="15">Synaptic vesicle membrane</location>
        <topology evidence="15">Single-pass type I membrane protein</topology>
    </subcellularLocation>
    <subcellularLocation>
        <location evidence="2">Early endosome membrane</location>
        <topology evidence="2">Single-pass type I membrane protein</topology>
    </subcellularLocation>
    <subcellularLocation>
        <location evidence="1">Endoplasmic reticulum-Golgi intermediate compartment membrane</location>
        <topology evidence="1">Single-pass type I membrane protein</topology>
    </subcellularLocation>
    <subcellularLocation>
        <location evidence="20">Membrane</location>
        <topology evidence="20">Single-pass type I membrane protein</topology>
    </subcellularLocation>
    <subcellularLocation>
        <location evidence="3">Recycling endosome</location>
    </subcellularLocation>
</comment>
<evidence type="ECO:0000259" key="22">
    <source>
        <dbReference type="Pfam" id="PF21222"/>
    </source>
</evidence>
<name>A0A1B0D5C2_PHLPP</name>
<evidence type="ECO:0000256" key="9">
    <source>
        <dbReference type="ARBA" id="ARBA00022989"/>
    </source>
</evidence>
<accession>A0A1B0D5C2</accession>
<dbReference type="PANTHER" id="PTHR11506:SF35">
    <property type="entry name" value="LYSOSOME-ASSOCIATED MEMBRANE GLYCOPROTEIN 5"/>
    <property type="match status" value="1"/>
</dbReference>
<dbReference type="InterPro" id="IPR002000">
    <property type="entry name" value="Lysosome-assoc_membr_glycop"/>
</dbReference>
<evidence type="ECO:0000256" key="15">
    <source>
        <dbReference type="ARBA" id="ARBA00029428"/>
    </source>
</evidence>
<keyword evidence="6 20" id="KW-0812">Transmembrane</keyword>
<dbReference type="EnsemblMetazoa" id="PPAI002679-RA">
    <property type="protein sequence ID" value="PPAI002679-PA"/>
    <property type="gene ID" value="PPAI002679"/>
</dbReference>
<comment type="caution">
    <text evidence="20">Lacks conserved residue(s) required for the propagation of feature annotation.</text>
</comment>
<proteinExistence type="inferred from homology"/>
<feature type="domain" description="Lysosome-associated membrane glycoprotein 2-like transmembrane" evidence="22">
    <location>
        <begin position="150"/>
        <end position="178"/>
    </location>
</feature>
<comment type="function">
    <text evidence="16">Plays a role in short-term synaptic plasticity in a subset of GABAergic neurons in the brain.</text>
</comment>
<keyword evidence="13" id="KW-0966">Cell projection</keyword>
<keyword evidence="12" id="KW-0325">Glycoprotein</keyword>
<feature type="domain" description="Lysosome-associated membrane glycoprotein 2-like luminal" evidence="21">
    <location>
        <begin position="3"/>
        <end position="106"/>
    </location>
</feature>
<evidence type="ECO:0000256" key="3">
    <source>
        <dbReference type="ARBA" id="ARBA00004172"/>
    </source>
</evidence>
<protein>
    <recommendedName>
        <fullName evidence="18">Lysosome-associated membrane glycoprotein 5</fullName>
    </recommendedName>
    <alternativeName>
        <fullName evidence="19">Lysosome-associated membrane protein 5</fullName>
    </alternativeName>
</protein>
<keyword evidence="14" id="KW-0968">Cytoplasmic vesicle</keyword>
<evidence type="ECO:0000256" key="10">
    <source>
        <dbReference type="ARBA" id="ARBA00023018"/>
    </source>
</evidence>
<evidence type="ECO:0000256" key="19">
    <source>
        <dbReference type="ARBA" id="ARBA00076257"/>
    </source>
</evidence>
<dbReference type="GO" id="GO:0005886">
    <property type="term" value="C:plasma membrane"/>
    <property type="evidence" value="ECO:0007669"/>
    <property type="project" value="UniProtKB-SubCell"/>
</dbReference>
<dbReference type="EMBL" id="AJVK01025132">
    <property type="status" value="NOT_ANNOTATED_CDS"/>
    <property type="molecule type" value="Genomic_DNA"/>
</dbReference>
<dbReference type="Gene3D" id="2.40.160.110">
    <property type="match status" value="1"/>
</dbReference>
<dbReference type="AlphaFoldDB" id="A0A1B0D5C2"/>
<evidence type="ECO:0000313" key="23">
    <source>
        <dbReference type="EnsemblMetazoa" id="PPAI002679-PA"/>
    </source>
</evidence>
<evidence type="ECO:0000256" key="14">
    <source>
        <dbReference type="ARBA" id="ARBA00023329"/>
    </source>
</evidence>
<dbReference type="VEuPathDB" id="VectorBase:PPAPM1_010556"/>
<dbReference type="GO" id="GO:0072594">
    <property type="term" value="P:establishment of protein localization to organelle"/>
    <property type="evidence" value="ECO:0007669"/>
    <property type="project" value="TreeGrafter"/>
</dbReference>
<evidence type="ECO:0000256" key="11">
    <source>
        <dbReference type="ARBA" id="ARBA00023136"/>
    </source>
</evidence>
<dbReference type="GO" id="GO:0005765">
    <property type="term" value="C:lysosomal membrane"/>
    <property type="evidence" value="ECO:0007669"/>
    <property type="project" value="TreeGrafter"/>
</dbReference>
<evidence type="ECO:0000256" key="18">
    <source>
        <dbReference type="ARBA" id="ARBA00074379"/>
    </source>
</evidence>
<sequence>NSTKKVLYNLPANDTTVASGFCDGEKNVLQLVWKKGNTVNLTFSVNNTVKEYDLSELRFDLNASDIFADAKANQTLTLVHKRHEFVTPLTMSYHCTRAQVLNLTSSEPNEVTVLGQALVSRLQLEAFHTRDSEVFSTAKDCDAIDTPDIVPIAVGCALAGLVVIVLIAYLVGRRRAQARGYLSM</sequence>
<evidence type="ECO:0000256" key="13">
    <source>
        <dbReference type="ARBA" id="ARBA00023273"/>
    </source>
</evidence>
<evidence type="ECO:0000256" key="8">
    <source>
        <dbReference type="ARBA" id="ARBA00022753"/>
    </source>
</evidence>
<dbReference type="InterPro" id="IPR048528">
    <property type="entry name" value="Lamp2-like_luminal"/>
</dbReference>
<evidence type="ECO:0000313" key="24">
    <source>
        <dbReference type="Proteomes" id="UP000092462"/>
    </source>
</evidence>
<evidence type="ECO:0000256" key="6">
    <source>
        <dbReference type="ARBA" id="ARBA00022692"/>
    </source>
</evidence>
<evidence type="ECO:0000256" key="20">
    <source>
        <dbReference type="PROSITE-ProRule" id="PRU00740"/>
    </source>
</evidence>
<dbReference type="CDD" id="cd12087">
    <property type="entry name" value="TM_EGFR-like"/>
    <property type="match status" value="1"/>
</dbReference>
<keyword evidence="8" id="KW-0967">Endosome</keyword>
<evidence type="ECO:0000256" key="7">
    <source>
        <dbReference type="ARBA" id="ARBA00022729"/>
    </source>
</evidence>
<organism evidence="23 24">
    <name type="scientific">Phlebotomus papatasi</name>
    <name type="common">Sandfly</name>
    <dbReference type="NCBI Taxonomy" id="29031"/>
    <lineage>
        <taxon>Eukaryota</taxon>
        <taxon>Metazoa</taxon>
        <taxon>Ecdysozoa</taxon>
        <taxon>Arthropoda</taxon>
        <taxon>Hexapoda</taxon>
        <taxon>Insecta</taxon>
        <taxon>Pterygota</taxon>
        <taxon>Neoptera</taxon>
        <taxon>Endopterygota</taxon>
        <taxon>Diptera</taxon>
        <taxon>Nematocera</taxon>
        <taxon>Psychodoidea</taxon>
        <taxon>Psychodidae</taxon>
        <taxon>Phlebotomus</taxon>
        <taxon>Phlebotomus</taxon>
    </lineage>
</organism>
<keyword evidence="24" id="KW-1185">Reference proteome</keyword>
<dbReference type="Pfam" id="PF21222">
    <property type="entry name" value="Lamp2_2nd"/>
    <property type="match status" value="1"/>
</dbReference>
<reference evidence="23" key="1">
    <citation type="submission" date="2022-08" db="UniProtKB">
        <authorList>
            <consortium name="EnsemblMetazoa"/>
        </authorList>
    </citation>
    <scope>IDENTIFICATION</scope>
    <source>
        <strain evidence="23">Israel</strain>
    </source>
</reference>
<evidence type="ECO:0000256" key="1">
    <source>
        <dbReference type="ARBA" id="ARBA00004151"/>
    </source>
</evidence>
<keyword evidence="9" id="KW-1133">Transmembrane helix</keyword>
<dbReference type="PANTHER" id="PTHR11506">
    <property type="entry name" value="LYSOSOME-ASSOCIATED MEMBRANE GLYCOPROTEIN"/>
    <property type="match status" value="1"/>
</dbReference>
<dbReference type="Pfam" id="PF01299">
    <property type="entry name" value="Lamp2-like_luminal"/>
    <property type="match status" value="1"/>
</dbReference>
<evidence type="ECO:0000256" key="16">
    <source>
        <dbReference type="ARBA" id="ARBA00053950"/>
    </source>
</evidence>
<evidence type="ECO:0000256" key="4">
    <source>
        <dbReference type="ARBA" id="ARBA00004279"/>
    </source>
</evidence>
<evidence type="ECO:0000256" key="12">
    <source>
        <dbReference type="ARBA" id="ARBA00023180"/>
    </source>
</evidence>